<evidence type="ECO:0000313" key="4">
    <source>
        <dbReference type="Proteomes" id="UP001226750"/>
    </source>
</evidence>
<evidence type="ECO:0000313" key="3">
    <source>
        <dbReference type="Proteomes" id="UP000749334"/>
    </source>
</evidence>
<protein>
    <submittedName>
        <fullName evidence="1">Uncharacterized protein</fullName>
    </submittedName>
</protein>
<gene>
    <name evidence="1" type="ORF">K8W15_09895</name>
    <name evidence="2" type="ORF">QP018_03540</name>
</gene>
<keyword evidence="4" id="KW-1185">Reference proteome</keyword>
<organism evidence="1 3">
    <name type="scientific">Gallibacterium anatis</name>
    <dbReference type="NCBI Taxonomy" id="750"/>
    <lineage>
        <taxon>Bacteria</taxon>
        <taxon>Pseudomonadati</taxon>
        <taxon>Pseudomonadota</taxon>
        <taxon>Gammaproteobacteria</taxon>
        <taxon>Pasteurellales</taxon>
        <taxon>Pasteurellaceae</taxon>
        <taxon>Gallibacterium</taxon>
    </lineage>
</organism>
<dbReference type="RefSeq" id="WP_013745018.1">
    <property type="nucleotide sequence ID" value="NZ_CP110225.1"/>
</dbReference>
<reference evidence="1" key="2">
    <citation type="submission" date="2021-09" db="EMBL/GenBank/DDBJ databases">
        <authorList>
            <person name="Gilroy R."/>
        </authorList>
    </citation>
    <scope>NUCLEOTIDE SEQUENCE</scope>
    <source>
        <strain evidence="1">ChiHjej11B10-15683</strain>
    </source>
</reference>
<sequence length="62" mass="7237">MTEITVMQFSEEDKKPQAVANIRHQSMISLYEMEMLKQRAKQENRSISQMGRILIRQGLGLN</sequence>
<dbReference type="EMBL" id="DYVQ01000079">
    <property type="protein sequence ID" value="HJF74474.1"/>
    <property type="molecule type" value="Genomic_DNA"/>
</dbReference>
<reference evidence="2 4" key="3">
    <citation type="submission" date="2023-06" db="EMBL/GenBank/DDBJ databases">
        <title>Complete Genome Sequence of Gallibacterium anatis Strain BJF12, Isolated from a chicken with diarrhea.</title>
        <authorList>
            <person name="Guo F."/>
            <person name="Bu W."/>
            <person name="Xu F."/>
            <person name="Wen T."/>
        </authorList>
    </citation>
    <scope>NUCLEOTIDE SEQUENCE [LARGE SCALE GENOMIC DNA]</scope>
    <source>
        <strain evidence="2 4">BJF12</strain>
    </source>
</reference>
<dbReference type="Proteomes" id="UP000749334">
    <property type="component" value="Unassembled WGS sequence"/>
</dbReference>
<dbReference type="AlphaFoldDB" id="A0A0A2XSJ9"/>
<accession>A0A0A2XSJ9</accession>
<dbReference type="Proteomes" id="UP001226750">
    <property type="component" value="Chromosome"/>
</dbReference>
<reference evidence="1" key="1">
    <citation type="journal article" date="2021" name="PeerJ">
        <title>Extensive microbial diversity within the chicken gut microbiome revealed by metagenomics and culture.</title>
        <authorList>
            <person name="Gilroy R."/>
            <person name="Ravi A."/>
            <person name="Getino M."/>
            <person name="Pursley I."/>
            <person name="Horton D.L."/>
            <person name="Alikhan N.F."/>
            <person name="Baker D."/>
            <person name="Gharbi K."/>
            <person name="Hall N."/>
            <person name="Watson M."/>
            <person name="Adriaenssens E.M."/>
            <person name="Foster-Nyarko E."/>
            <person name="Jarju S."/>
            <person name="Secka A."/>
            <person name="Antonio M."/>
            <person name="Oren A."/>
            <person name="Chaudhuri R.R."/>
            <person name="La Ragione R."/>
            <person name="Hildebrand F."/>
            <person name="Pallen M.J."/>
        </authorList>
    </citation>
    <scope>NUCLEOTIDE SEQUENCE</scope>
    <source>
        <strain evidence="1">ChiHjej11B10-15683</strain>
    </source>
</reference>
<evidence type="ECO:0000313" key="2">
    <source>
        <dbReference type="EMBL" id="WIM80315.1"/>
    </source>
</evidence>
<name>A0A0A2XSJ9_9PAST</name>
<evidence type="ECO:0000313" key="1">
    <source>
        <dbReference type="EMBL" id="HJF74474.1"/>
    </source>
</evidence>
<dbReference type="EMBL" id="CP126975">
    <property type="protein sequence ID" value="WIM80315.1"/>
    <property type="molecule type" value="Genomic_DNA"/>
</dbReference>
<proteinExistence type="predicted"/>